<accession>A0A1I5Q303</accession>
<gene>
    <name evidence="1" type="ORF">SAMN03084138_02100</name>
</gene>
<proteinExistence type="predicted"/>
<dbReference type="RefSeq" id="WP_017015606.1">
    <property type="nucleotide sequence ID" value="NZ_FOWR01000014.1"/>
</dbReference>
<protein>
    <submittedName>
        <fullName evidence="1">Uncharacterized protein</fullName>
    </submittedName>
</protein>
<dbReference type="OrthoDB" id="5821600at2"/>
<dbReference type="EMBL" id="FOWR01000014">
    <property type="protein sequence ID" value="SFP40577.1"/>
    <property type="molecule type" value="Genomic_DNA"/>
</dbReference>
<evidence type="ECO:0000313" key="1">
    <source>
        <dbReference type="EMBL" id="SFP40577.1"/>
    </source>
</evidence>
<sequence>MADTAILSHFHKKQAWMASHINAAQFPTAESKQGLAIYQTAESLPALPGKEDSSSLVEGITVYAVDCHPLMVRYAKTLAMKWPEPDQALMLEFLSQLSLTDLDPAPGTDITLYVAMSEGTPVATGMVFTSEEETGSVAGIYDVFGVNEDAKRAALAHVFTSTSADTIVCETA</sequence>
<organism evidence="1 2">
    <name type="scientific">Enterovibrio norvegicus DSM 15893</name>
    <dbReference type="NCBI Taxonomy" id="1121869"/>
    <lineage>
        <taxon>Bacteria</taxon>
        <taxon>Pseudomonadati</taxon>
        <taxon>Pseudomonadota</taxon>
        <taxon>Gammaproteobacteria</taxon>
        <taxon>Vibrionales</taxon>
        <taxon>Vibrionaceae</taxon>
        <taxon>Enterovibrio</taxon>
    </lineage>
</organism>
<dbReference type="GeneID" id="35871314"/>
<reference evidence="1 2" key="1">
    <citation type="submission" date="2016-10" db="EMBL/GenBank/DDBJ databases">
        <authorList>
            <person name="de Groot N.N."/>
        </authorList>
    </citation>
    <scope>NUCLEOTIDE SEQUENCE [LARGE SCALE GENOMIC DNA]</scope>
    <source>
        <strain evidence="1 2">DSM 15893</strain>
    </source>
</reference>
<dbReference type="Proteomes" id="UP000182692">
    <property type="component" value="Unassembled WGS sequence"/>
</dbReference>
<dbReference type="AlphaFoldDB" id="A0A1I5Q303"/>
<evidence type="ECO:0000313" key="2">
    <source>
        <dbReference type="Proteomes" id="UP000182692"/>
    </source>
</evidence>
<name>A0A1I5Q303_9GAMM</name>